<evidence type="ECO:0000256" key="2">
    <source>
        <dbReference type="ARBA" id="ARBA00022692"/>
    </source>
</evidence>
<keyword evidence="3 5" id="KW-1133">Transmembrane helix</keyword>
<sequence>MYSSTLVQKYSIFVTLSPTLIKAVILFPLNVMGVIPALILWFSGKLESYQFMTISIASGGILIMVGLYIIWITVSLFTDYGKGTPAPYSPPKVLVAIGIYRYVRNPMMIGVWCVLIGEASLFMSIGILIWFLIFFIASILFVTLWEEGNLESRFGESYCEYKRHVPRWIPRIRC</sequence>
<dbReference type="InterPro" id="IPR007318">
    <property type="entry name" value="Phopholipid_MeTrfase"/>
</dbReference>
<dbReference type="Pfam" id="PF04191">
    <property type="entry name" value="PEMT"/>
    <property type="match status" value="1"/>
</dbReference>
<evidence type="ECO:0008006" key="7">
    <source>
        <dbReference type="Google" id="ProtNLM"/>
    </source>
</evidence>
<dbReference type="GO" id="GO:0012505">
    <property type="term" value="C:endomembrane system"/>
    <property type="evidence" value="ECO:0007669"/>
    <property type="project" value="UniProtKB-SubCell"/>
</dbReference>
<comment type="subcellular location">
    <subcellularLocation>
        <location evidence="1">Endomembrane system</location>
        <topology evidence="1">Multi-pass membrane protein</topology>
    </subcellularLocation>
</comment>
<feature type="transmembrane region" description="Helical" evidence="5">
    <location>
        <begin position="127"/>
        <end position="145"/>
    </location>
</feature>
<accession>A0A382R1V2</accession>
<evidence type="ECO:0000256" key="3">
    <source>
        <dbReference type="ARBA" id="ARBA00022989"/>
    </source>
</evidence>
<feature type="transmembrane region" description="Helical" evidence="5">
    <location>
        <begin position="54"/>
        <end position="74"/>
    </location>
</feature>
<evidence type="ECO:0000313" key="6">
    <source>
        <dbReference type="EMBL" id="SVC91703.1"/>
    </source>
</evidence>
<evidence type="ECO:0000256" key="1">
    <source>
        <dbReference type="ARBA" id="ARBA00004127"/>
    </source>
</evidence>
<dbReference type="EMBL" id="UINC01118519">
    <property type="protein sequence ID" value="SVC91703.1"/>
    <property type="molecule type" value="Genomic_DNA"/>
</dbReference>
<keyword evidence="4 5" id="KW-0472">Membrane</keyword>
<keyword evidence="2 5" id="KW-0812">Transmembrane</keyword>
<gene>
    <name evidence="6" type="ORF">METZ01_LOCUS344557</name>
</gene>
<feature type="transmembrane region" description="Helical" evidence="5">
    <location>
        <begin position="20"/>
        <end position="42"/>
    </location>
</feature>
<protein>
    <recommendedName>
        <fullName evidence="7">Steroid 5-alpha reductase C-terminal domain-containing protein</fullName>
    </recommendedName>
</protein>
<dbReference type="AlphaFoldDB" id="A0A382R1V2"/>
<feature type="transmembrane region" description="Helical" evidence="5">
    <location>
        <begin position="94"/>
        <end position="115"/>
    </location>
</feature>
<reference evidence="6" key="1">
    <citation type="submission" date="2018-05" db="EMBL/GenBank/DDBJ databases">
        <authorList>
            <person name="Lanie J.A."/>
            <person name="Ng W.-L."/>
            <person name="Kazmierczak K.M."/>
            <person name="Andrzejewski T.M."/>
            <person name="Davidsen T.M."/>
            <person name="Wayne K.J."/>
            <person name="Tettelin H."/>
            <person name="Glass J.I."/>
            <person name="Rusch D."/>
            <person name="Podicherti R."/>
            <person name="Tsui H.-C.T."/>
            <person name="Winkler M.E."/>
        </authorList>
    </citation>
    <scope>NUCLEOTIDE SEQUENCE</scope>
</reference>
<dbReference type="Gene3D" id="1.20.120.1630">
    <property type="match status" value="1"/>
</dbReference>
<evidence type="ECO:0000256" key="5">
    <source>
        <dbReference type="SAM" id="Phobius"/>
    </source>
</evidence>
<evidence type="ECO:0000256" key="4">
    <source>
        <dbReference type="ARBA" id="ARBA00023136"/>
    </source>
</evidence>
<proteinExistence type="predicted"/>
<organism evidence="6">
    <name type="scientific">marine metagenome</name>
    <dbReference type="NCBI Taxonomy" id="408172"/>
    <lineage>
        <taxon>unclassified sequences</taxon>
        <taxon>metagenomes</taxon>
        <taxon>ecological metagenomes</taxon>
    </lineage>
</organism>
<name>A0A382R1V2_9ZZZZ</name>